<organism evidence="1">
    <name type="scientific">marine sediment metagenome</name>
    <dbReference type="NCBI Taxonomy" id="412755"/>
    <lineage>
        <taxon>unclassified sequences</taxon>
        <taxon>metagenomes</taxon>
        <taxon>ecological metagenomes</taxon>
    </lineage>
</organism>
<comment type="caution">
    <text evidence="1">The sequence shown here is derived from an EMBL/GenBank/DDBJ whole genome shotgun (WGS) entry which is preliminary data.</text>
</comment>
<name>X0UWL5_9ZZZZ</name>
<gene>
    <name evidence="1" type="ORF">S01H1_42188</name>
</gene>
<evidence type="ECO:0000313" key="1">
    <source>
        <dbReference type="EMBL" id="GAG04708.1"/>
    </source>
</evidence>
<accession>X0UWL5</accession>
<protein>
    <submittedName>
        <fullName evidence="1">Uncharacterized protein</fullName>
    </submittedName>
</protein>
<dbReference type="EMBL" id="BARS01026804">
    <property type="protein sequence ID" value="GAG04708.1"/>
    <property type="molecule type" value="Genomic_DNA"/>
</dbReference>
<sequence>MSQGKDKWTLLKSFKMSHKYFALRAAPGSPHTKGSGGVAIADLSGAYPEDTEDGLLWVDRSCPVMFAVRGDGHNCGVDVPLIDENGSKTWSPINFLEFKWLVGEEGLHMMWDVTVLAS</sequence>
<reference evidence="1" key="1">
    <citation type="journal article" date="2014" name="Front. Microbiol.">
        <title>High frequency of phylogenetically diverse reductive dehalogenase-homologous genes in deep subseafloor sedimentary metagenomes.</title>
        <authorList>
            <person name="Kawai M."/>
            <person name="Futagami T."/>
            <person name="Toyoda A."/>
            <person name="Takaki Y."/>
            <person name="Nishi S."/>
            <person name="Hori S."/>
            <person name="Arai W."/>
            <person name="Tsubouchi T."/>
            <person name="Morono Y."/>
            <person name="Uchiyama I."/>
            <person name="Ito T."/>
            <person name="Fujiyama A."/>
            <person name="Inagaki F."/>
            <person name="Takami H."/>
        </authorList>
    </citation>
    <scope>NUCLEOTIDE SEQUENCE</scope>
    <source>
        <strain evidence="1">Expedition CK06-06</strain>
    </source>
</reference>
<dbReference type="AlphaFoldDB" id="X0UWL5"/>
<proteinExistence type="predicted"/>